<dbReference type="InterPro" id="IPR003594">
    <property type="entry name" value="HATPase_dom"/>
</dbReference>
<feature type="transmembrane region" description="Helical" evidence="2">
    <location>
        <begin position="12"/>
        <end position="33"/>
    </location>
</feature>
<protein>
    <recommendedName>
        <fullName evidence="3">Histidine kinase/HSP90-like ATPase domain-containing protein</fullName>
    </recommendedName>
</protein>
<gene>
    <name evidence="4" type="ORF">HMPREF9470_01009</name>
</gene>
<evidence type="ECO:0000256" key="1">
    <source>
        <dbReference type="SAM" id="Coils"/>
    </source>
</evidence>
<keyword evidence="2" id="KW-1133">Transmembrane helix</keyword>
<name>A0A0J9CDD9_9FIRM</name>
<dbReference type="RefSeq" id="WP_045092297.1">
    <property type="nucleotide sequence ID" value="NZ_KQ235876.1"/>
</dbReference>
<dbReference type="Proteomes" id="UP000037392">
    <property type="component" value="Unassembled WGS sequence"/>
</dbReference>
<dbReference type="Pfam" id="PF06580">
    <property type="entry name" value="His_kinase"/>
    <property type="match status" value="1"/>
</dbReference>
<keyword evidence="2" id="KW-0472">Membrane</keyword>
<dbReference type="PATRIC" id="fig|742734.4.peg.1072"/>
<feature type="coiled-coil region" evidence="1">
    <location>
        <begin position="369"/>
        <end position="403"/>
    </location>
</feature>
<dbReference type="Gene3D" id="3.30.565.10">
    <property type="entry name" value="Histidine kinase-like ATPase, C-terminal domain"/>
    <property type="match status" value="1"/>
</dbReference>
<dbReference type="PANTHER" id="PTHR34220:SF7">
    <property type="entry name" value="SENSOR HISTIDINE KINASE YPDA"/>
    <property type="match status" value="1"/>
</dbReference>
<dbReference type="OrthoDB" id="9809348at2"/>
<evidence type="ECO:0000259" key="3">
    <source>
        <dbReference type="SMART" id="SM00387"/>
    </source>
</evidence>
<sequence length="608" mass="70544">MGWWSLKKELFTYFFITSTVILIFLGIILYSVMDRTIYERVQKDQKLFLENQLQLVDSNLSLLENLILKVSNDSNLQAMMQVPKSQADTFSESSSRFYMTLENYMQPIEKYISVLHIEGNNGLKVRKGFESYLIDKEDYEGTEWYRKSMDTTGAICWWEMQKNFTRIPHVWVAAPTEYIVPIYKKICRSDDMEILGDMVVFISPSLFFGEEYHPFSDSDTHSYLVDASGQIVYSDDEDFINRDSGTTMNLLDMEPIELERSNARQTRIQSMNGRLVVYRKSSASNLWLVRVIQLENVVRQESHFLYVTAALIIGLILLSFVLSLKFSNSFTRPIEEVIVKINHIAQGDFNYSHSIGPGGKKFELLYQNLYKMEQDIQSMMEENRRKEKEKRKLEISMLQMQINPHFLYNTLSSIKWMAVFQGARGIESMVNSLGIILEASYSRVDEFVRLKEELEILGHYFTIQKIRYQDKISLETSCGDQGLLQCYVPRFILQPIVENAIFHGIAPKEEPGEIRLTIDRDSRGIVISVWDNGVGMDRDILDRILKENEVGKRGRIGVSNVHSRITLIYGAEYGVEIESRRKHFTAVRLHIPEEYEERGHTDEGTGGR</sequence>
<keyword evidence="1" id="KW-0175">Coiled coil</keyword>
<dbReference type="Pfam" id="PF02518">
    <property type="entry name" value="HATPase_c"/>
    <property type="match status" value="1"/>
</dbReference>
<proteinExistence type="predicted"/>
<feature type="transmembrane region" description="Helical" evidence="2">
    <location>
        <begin position="304"/>
        <end position="324"/>
    </location>
</feature>
<dbReference type="InterPro" id="IPR036890">
    <property type="entry name" value="HATPase_C_sf"/>
</dbReference>
<evidence type="ECO:0000313" key="5">
    <source>
        <dbReference type="Proteomes" id="UP000037392"/>
    </source>
</evidence>
<reference evidence="4 5" key="1">
    <citation type="submission" date="2011-04" db="EMBL/GenBank/DDBJ databases">
        <title>The Genome Sequence of Clostridium citroniae WAL-19142.</title>
        <authorList>
            <consortium name="The Broad Institute Genome Sequencing Platform"/>
            <person name="Earl A."/>
            <person name="Ward D."/>
            <person name="Feldgarden M."/>
            <person name="Gevers D."/>
            <person name="Warren Y.A."/>
            <person name="Tyrrell K.L."/>
            <person name="Citron D.M."/>
            <person name="Goldstein E.J."/>
            <person name="Daigneault M."/>
            <person name="Allen-Vercoe E."/>
            <person name="Young S.K."/>
            <person name="Zeng Q."/>
            <person name="Gargeya S."/>
            <person name="Fitzgerald M."/>
            <person name="Haas B."/>
            <person name="Abouelleil A."/>
            <person name="Alvarado L."/>
            <person name="Arachchi H.M."/>
            <person name="Berlin A."/>
            <person name="Brown A."/>
            <person name="Chapman S.B."/>
            <person name="Chen Z."/>
            <person name="Dunbar C."/>
            <person name="Freedman E."/>
            <person name="Gearin G."/>
            <person name="Gellesch M."/>
            <person name="Goldberg J."/>
            <person name="Griggs A."/>
            <person name="Gujja S."/>
            <person name="Heilman E.R."/>
            <person name="Heiman D."/>
            <person name="Howarth C."/>
            <person name="Larson L."/>
            <person name="Lui A."/>
            <person name="MacDonald P.J."/>
            <person name="Mehta T."/>
            <person name="Montmayeur A."/>
            <person name="Murphy C."/>
            <person name="Neiman D."/>
            <person name="Pearson M."/>
            <person name="Priest M."/>
            <person name="Roberts A."/>
            <person name="Saif S."/>
            <person name="Shea T."/>
            <person name="Shenoy N."/>
            <person name="Sisk P."/>
            <person name="Stolte C."/>
            <person name="Sykes S."/>
            <person name="White J."/>
            <person name="Yandava C."/>
            <person name="Wortman J."/>
            <person name="Nusbaum C."/>
            <person name="Birren B."/>
        </authorList>
    </citation>
    <scope>NUCLEOTIDE SEQUENCE [LARGE SCALE GENOMIC DNA]</scope>
    <source>
        <strain evidence="4 5">WAL-19142</strain>
    </source>
</reference>
<keyword evidence="2" id="KW-0812">Transmembrane</keyword>
<comment type="caution">
    <text evidence="4">The sequence shown here is derived from an EMBL/GenBank/DDBJ whole genome shotgun (WGS) entry which is preliminary data.</text>
</comment>
<organism evidence="4 5">
    <name type="scientific">[Clostridium] citroniae WAL-19142</name>
    <dbReference type="NCBI Taxonomy" id="742734"/>
    <lineage>
        <taxon>Bacteria</taxon>
        <taxon>Bacillati</taxon>
        <taxon>Bacillota</taxon>
        <taxon>Clostridia</taxon>
        <taxon>Lachnospirales</taxon>
        <taxon>Lachnospiraceae</taxon>
        <taxon>Enterocloster</taxon>
    </lineage>
</organism>
<dbReference type="AlphaFoldDB" id="A0A0J9CDD9"/>
<dbReference type="PANTHER" id="PTHR34220">
    <property type="entry name" value="SENSOR HISTIDINE KINASE YPDA"/>
    <property type="match status" value="1"/>
</dbReference>
<dbReference type="GO" id="GO:0016020">
    <property type="term" value="C:membrane"/>
    <property type="evidence" value="ECO:0007669"/>
    <property type="project" value="InterPro"/>
</dbReference>
<dbReference type="Gene3D" id="6.10.340.10">
    <property type="match status" value="1"/>
</dbReference>
<dbReference type="InterPro" id="IPR010559">
    <property type="entry name" value="Sig_transdc_His_kin_internal"/>
</dbReference>
<feature type="domain" description="Histidine kinase/HSP90-like ATPase" evidence="3">
    <location>
        <begin position="488"/>
        <end position="595"/>
    </location>
</feature>
<evidence type="ECO:0000256" key="2">
    <source>
        <dbReference type="SAM" id="Phobius"/>
    </source>
</evidence>
<dbReference type="GO" id="GO:0000155">
    <property type="term" value="F:phosphorelay sensor kinase activity"/>
    <property type="evidence" value="ECO:0007669"/>
    <property type="project" value="InterPro"/>
</dbReference>
<dbReference type="GeneID" id="93165369"/>
<evidence type="ECO:0000313" key="4">
    <source>
        <dbReference type="EMBL" id="KMW23218.1"/>
    </source>
</evidence>
<dbReference type="SUPFAM" id="SSF55874">
    <property type="entry name" value="ATPase domain of HSP90 chaperone/DNA topoisomerase II/histidine kinase"/>
    <property type="match status" value="1"/>
</dbReference>
<accession>A0A0J9CDD9</accession>
<dbReference type="InterPro" id="IPR050640">
    <property type="entry name" value="Bact_2-comp_sensor_kinase"/>
</dbReference>
<dbReference type="EMBL" id="ADLK01000006">
    <property type="protein sequence ID" value="KMW23218.1"/>
    <property type="molecule type" value="Genomic_DNA"/>
</dbReference>
<dbReference type="SMART" id="SM00387">
    <property type="entry name" value="HATPase_c"/>
    <property type="match status" value="1"/>
</dbReference>